<dbReference type="RefSeq" id="WP_262847417.1">
    <property type="nucleotide sequence ID" value="NZ_JANZYP010000063.1"/>
</dbReference>
<gene>
    <name evidence="7" type="ORF">ACFO8L_01985</name>
</gene>
<evidence type="ECO:0000259" key="6">
    <source>
        <dbReference type="PROSITE" id="PS50975"/>
    </source>
</evidence>
<dbReference type="SUPFAM" id="SSF56059">
    <property type="entry name" value="Glutathione synthetase ATP-binding domain-like"/>
    <property type="match status" value="1"/>
</dbReference>
<evidence type="ECO:0000313" key="8">
    <source>
        <dbReference type="Proteomes" id="UP001595891"/>
    </source>
</evidence>
<accession>A0ABV9E5Q4</accession>
<comment type="caution">
    <text evidence="7">The sequence shown here is derived from an EMBL/GenBank/DDBJ whole genome shotgun (WGS) entry which is preliminary data.</text>
</comment>
<feature type="region of interest" description="Disordered" evidence="5">
    <location>
        <begin position="1"/>
        <end position="27"/>
    </location>
</feature>
<dbReference type="SMART" id="SM01209">
    <property type="entry name" value="GARS_A"/>
    <property type="match status" value="1"/>
</dbReference>
<dbReference type="InterPro" id="IPR052032">
    <property type="entry name" value="ATP-dep_AA_Ligase"/>
</dbReference>
<keyword evidence="2 4" id="KW-0547">Nucleotide-binding</keyword>
<keyword evidence="8" id="KW-1185">Reference proteome</keyword>
<dbReference type="Pfam" id="PF13535">
    <property type="entry name" value="ATP-grasp_4"/>
    <property type="match status" value="1"/>
</dbReference>
<sequence length="434" mass="45914">MKAMSDFGSAHQAQGREQEMGQHGAPDDRPLLLLIGSSSRLSREFILKSVSTRYRMWLMHPAEVSWEAPYVVGNTVVDNTDAPKLVEAAREVAARHEVTGVFCYDEGLVWPAASVSQALGLPGNPPEVIAACRDKNATRVALEAAGVRQPISIGVSSLDEALAAADKIGYPVVLKPRGLAGSMGVKLAAGPAEAESAYAAATAITYPGVPVFEVSVLVEEYVGGPEISVDAVFHDGECVPLALARKQVGFAPFFEETGHVVDAADPLLSDPDVVGALRRAHAALGFHTGVTHTEFKLGPDGWCLLEVNARVGGDMIPYLGHLATGVDIAMAAADVAAGRRPDTAFRHHKVATVTFLYPEHDTEVETVTVHEHRYAPHVHSATALAGPGAVLRLPPRGYISRYGRIITLADTAEEALADTTGIIEIAGRPAKPVS</sequence>
<evidence type="ECO:0000313" key="7">
    <source>
        <dbReference type="EMBL" id="MFC4584826.1"/>
    </source>
</evidence>
<evidence type="ECO:0000256" key="2">
    <source>
        <dbReference type="ARBA" id="ARBA00022741"/>
    </source>
</evidence>
<evidence type="ECO:0000256" key="1">
    <source>
        <dbReference type="ARBA" id="ARBA00022598"/>
    </source>
</evidence>
<name>A0ABV9E5Q4_9ACTN</name>
<dbReference type="PROSITE" id="PS50975">
    <property type="entry name" value="ATP_GRASP"/>
    <property type="match status" value="1"/>
</dbReference>
<keyword evidence="3 4" id="KW-0067">ATP-binding</keyword>
<evidence type="ECO:0000256" key="3">
    <source>
        <dbReference type="ARBA" id="ARBA00022840"/>
    </source>
</evidence>
<dbReference type="InterPro" id="IPR011761">
    <property type="entry name" value="ATP-grasp"/>
</dbReference>
<feature type="compositionally biased region" description="Basic and acidic residues" evidence="5">
    <location>
        <begin position="14"/>
        <end position="27"/>
    </location>
</feature>
<dbReference type="EMBL" id="JBHSFN010000001">
    <property type="protein sequence ID" value="MFC4584826.1"/>
    <property type="molecule type" value="Genomic_DNA"/>
</dbReference>
<feature type="domain" description="ATP-grasp" evidence="6">
    <location>
        <begin position="139"/>
        <end position="337"/>
    </location>
</feature>
<organism evidence="7 8">
    <name type="scientific">Sphaerisporangium corydalis</name>
    <dbReference type="NCBI Taxonomy" id="1441875"/>
    <lineage>
        <taxon>Bacteria</taxon>
        <taxon>Bacillati</taxon>
        <taxon>Actinomycetota</taxon>
        <taxon>Actinomycetes</taxon>
        <taxon>Streptosporangiales</taxon>
        <taxon>Streptosporangiaceae</taxon>
        <taxon>Sphaerisporangium</taxon>
    </lineage>
</organism>
<evidence type="ECO:0000256" key="5">
    <source>
        <dbReference type="SAM" id="MobiDB-lite"/>
    </source>
</evidence>
<dbReference type="Gene3D" id="3.30.470.20">
    <property type="entry name" value="ATP-grasp fold, B domain"/>
    <property type="match status" value="1"/>
</dbReference>
<dbReference type="Proteomes" id="UP001595891">
    <property type="component" value="Unassembled WGS sequence"/>
</dbReference>
<dbReference type="PANTHER" id="PTHR43585:SF2">
    <property type="entry name" value="ATP-GRASP ENZYME FSQD"/>
    <property type="match status" value="1"/>
</dbReference>
<keyword evidence="1" id="KW-0436">Ligase</keyword>
<evidence type="ECO:0000256" key="4">
    <source>
        <dbReference type="PROSITE-ProRule" id="PRU00409"/>
    </source>
</evidence>
<reference evidence="8" key="1">
    <citation type="journal article" date="2019" name="Int. J. Syst. Evol. Microbiol.">
        <title>The Global Catalogue of Microorganisms (GCM) 10K type strain sequencing project: providing services to taxonomists for standard genome sequencing and annotation.</title>
        <authorList>
            <consortium name="The Broad Institute Genomics Platform"/>
            <consortium name="The Broad Institute Genome Sequencing Center for Infectious Disease"/>
            <person name="Wu L."/>
            <person name="Ma J."/>
        </authorList>
    </citation>
    <scope>NUCLEOTIDE SEQUENCE [LARGE SCALE GENOMIC DNA]</scope>
    <source>
        <strain evidence="8">CCUG 49560</strain>
    </source>
</reference>
<dbReference type="PANTHER" id="PTHR43585">
    <property type="entry name" value="FUMIPYRROLE BIOSYNTHESIS PROTEIN C"/>
    <property type="match status" value="1"/>
</dbReference>
<proteinExistence type="predicted"/>
<protein>
    <submittedName>
        <fullName evidence="7">ATP-grasp domain-containing protein</fullName>
    </submittedName>
</protein>